<reference evidence="3 4" key="1">
    <citation type="submission" date="2023-05" db="EMBL/GenBank/DDBJ databases">
        <title>Draft genome sequence of Streptomyces sp. B-S-A6 isolated from a cave soil in Thailand.</title>
        <authorList>
            <person name="Chamroensaksri N."/>
            <person name="Muangham S."/>
        </authorList>
    </citation>
    <scope>NUCLEOTIDE SEQUENCE [LARGE SCALE GENOMIC DNA]</scope>
    <source>
        <strain evidence="3 4">B-S-A6</strain>
    </source>
</reference>
<feature type="compositionally biased region" description="Low complexity" evidence="1">
    <location>
        <begin position="41"/>
        <end position="59"/>
    </location>
</feature>
<proteinExistence type="predicted"/>
<evidence type="ECO:0000256" key="1">
    <source>
        <dbReference type="SAM" id="MobiDB-lite"/>
    </source>
</evidence>
<keyword evidence="2" id="KW-0472">Membrane</keyword>
<dbReference type="RefSeq" id="WP_282542950.1">
    <property type="nucleotide sequence ID" value="NZ_JASCIQ010000013.1"/>
</dbReference>
<keyword evidence="4" id="KW-1185">Reference proteome</keyword>
<dbReference type="EMBL" id="JASCIQ010000013">
    <property type="protein sequence ID" value="MDI3405008.1"/>
    <property type="molecule type" value="Genomic_DNA"/>
</dbReference>
<sequence>MRRDEQPGLPDDVWQKFLRDSEAEIRRTAPREPSARERAAKAAASAAALTPTEPARAAEPAPPDPDAIGELWLPRPQREAAHWRDLDSRGRLRRAVRVLGAAAVFAAALALVSLLPNGGSPSPVDRPGIVLQEPKPAPTEQPTAEASPSPAVFSTP</sequence>
<feature type="compositionally biased region" description="Basic and acidic residues" evidence="1">
    <location>
        <begin position="24"/>
        <end position="40"/>
    </location>
</feature>
<evidence type="ECO:0000256" key="2">
    <source>
        <dbReference type="SAM" id="Phobius"/>
    </source>
</evidence>
<name>A0ABT6SBY9_9ACTN</name>
<protein>
    <recommendedName>
        <fullName evidence="5">Peptidoglycan-binding protein</fullName>
    </recommendedName>
</protein>
<feature type="region of interest" description="Disordered" evidence="1">
    <location>
        <begin position="24"/>
        <end position="70"/>
    </location>
</feature>
<evidence type="ECO:0008006" key="5">
    <source>
        <dbReference type="Google" id="ProtNLM"/>
    </source>
</evidence>
<comment type="caution">
    <text evidence="3">The sequence shown here is derived from an EMBL/GenBank/DDBJ whole genome shotgun (WGS) entry which is preliminary data.</text>
</comment>
<feature type="compositionally biased region" description="Polar residues" evidence="1">
    <location>
        <begin position="140"/>
        <end position="156"/>
    </location>
</feature>
<keyword evidence="2" id="KW-1133">Transmembrane helix</keyword>
<organism evidence="3 4">
    <name type="scientific">Streptomyces cavernicola</name>
    <dbReference type="NCBI Taxonomy" id="3043613"/>
    <lineage>
        <taxon>Bacteria</taxon>
        <taxon>Bacillati</taxon>
        <taxon>Actinomycetota</taxon>
        <taxon>Actinomycetes</taxon>
        <taxon>Kitasatosporales</taxon>
        <taxon>Streptomycetaceae</taxon>
        <taxon>Streptomyces</taxon>
    </lineage>
</organism>
<feature type="region of interest" description="Disordered" evidence="1">
    <location>
        <begin position="116"/>
        <end position="156"/>
    </location>
</feature>
<accession>A0ABT6SBY9</accession>
<gene>
    <name evidence="3" type="ORF">QIS96_14425</name>
</gene>
<dbReference type="Proteomes" id="UP001223978">
    <property type="component" value="Unassembled WGS sequence"/>
</dbReference>
<keyword evidence="2" id="KW-0812">Transmembrane</keyword>
<evidence type="ECO:0000313" key="4">
    <source>
        <dbReference type="Proteomes" id="UP001223978"/>
    </source>
</evidence>
<feature type="transmembrane region" description="Helical" evidence="2">
    <location>
        <begin position="95"/>
        <end position="115"/>
    </location>
</feature>
<evidence type="ECO:0000313" key="3">
    <source>
        <dbReference type="EMBL" id="MDI3405008.1"/>
    </source>
</evidence>